<evidence type="ECO:0000256" key="1">
    <source>
        <dbReference type="SAM" id="Phobius"/>
    </source>
</evidence>
<dbReference type="RefSeq" id="WP_121806644.1">
    <property type="nucleotide sequence ID" value="NZ_RDBE01000008.1"/>
</dbReference>
<dbReference type="EMBL" id="RDBE01000008">
    <property type="protein sequence ID" value="RLV48682.1"/>
    <property type="molecule type" value="Genomic_DNA"/>
</dbReference>
<keyword evidence="3" id="KW-1185">Reference proteome</keyword>
<feature type="transmembrane region" description="Helical" evidence="1">
    <location>
        <begin position="27"/>
        <end position="48"/>
    </location>
</feature>
<evidence type="ECO:0000313" key="3">
    <source>
        <dbReference type="Proteomes" id="UP000281708"/>
    </source>
</evidence>
<feature type="transmembrane region" description="Helical" evidence="1">
    <location>
        <begin position="92"/>
        <end position="108"/>
    </location>
</feature>
<gene>
    <name evidence="2" type="ORF">D9V37_13175</name>
</gene>
<proteinExistence type="predicted"/>
<protein>
    <recommendedName>
        <fullName evidence="4">DUF4345 domain-containing protein</fullName>
    </recommendedName>
</protein>
<organism evidence="2 3">
    <name type="scientific">Nocardioides mangrovicus</name>
    <dbReference type="NCBI Taxonomy" id="2478913"/>
    <lineage>
        <taxon>Bacteria</taxon>
        <taxon>Bacillati</taxon>
        <taxon>Actinomycetota</taxon>
        <taxon>Actinomycetes</taxon>
        <taxon>Propionibacteriales</taxon>
        <taxon>Nocardioidaceae</taxon>
        <taxon>Nocardioides</taxon>
    </lineage>
</organism>
<feature type="transmembrane region" description="Helical" evidence="1">
    <location>
        <begin position="64"/>
        <end position="85"/>
    </location>
</feature>
<feature type="transmembrane region" description="Helical" evidence="1">
    <location>
        <begin position="120"/>
        <end position="141"/>
    </location>
</feature>
<evidence type="ECO:0008006" key="4">
    <source>
        <dbReference type="Google" id="ProtNLM"/>
    </source>
</evidence>
<keyword evidence="1" id="KW-0812">Transmembrane</keyword>
<dbReference type="AlphaFoldDB" id="A0A3L8P196"/>
<keyword evidence="1" id="KW-1133">Transmembrane helix</keyword>
<dbReference type="OrthoDB" id="4948328at2"/>
<name>A0A3L8P196_9ACTN</name>
<evidence type="ECO:0000313" key="2">
    <source>
        <dbReference type="EMBL" id="RLV48682.1"/>
    </source>
</evidence>
<accession>A0A3L8P196</accession>
<keyword evidence="1" id="KW-0472">Membrane</keyword>
<comment type="caution">
    <text evidence="2">The sequence shown here is derived from an EMBL/GenBank/DDBJ whole genome shotgun (WGS) entry which is preliminary data.</text>
</comment>
<reference evidence="2 3" key="1">
    <citation type="submission" date="2018-10" db="EMBL/GenBank/DDBJ databases">
        <title>Marmoricola sp. 4Q3S-7 whole genome shotgun sequence.</title>
        <authorList>
            <person name="Li F."/>
        </authorList>
    </citation>
    <scope>NUCLEOTIDE SEQUENCE [LARGE SCALE GENOMIC DNA]</scope>
    <source>
        <strain evidence="2 3">4Q3S-7</strain>
    </source>
</reference>
<sequence>MTDPVRAIDEAVPNAPADRLLRDTSRALPWVGVVLGLCAVLLVPWVFYLGFSLPERQTSAHYDVAWAGFDVFLFLGLAGTAITVLRRSPWMGIWAGAVAALLITDAWFDVVTSPTGHDFWQALVLAVLVELPLAGTCVWVVGHARRMARRRIRHLLRSAARRAD</sequence>
<dbReference type="Proteomes" id="UP000281708">
    <property type="component" value="Unassembled WGS sequence"/>
</dbReference>